<dbReference type="Proteomes" id="UP000597762">
    <property type="component" value="Unassembled WGS sequence"/>
</dbReference>
<gene>
    <name evidence="2" type="ORF">SPHA_33494</name>
</gene>
<keyword evidence="3" id="KW-1185">Reference proteome</keyword>
<organism evidence="2 3">
    <name type="scientific">Acanthosepion pharaonis</name>
    <name type="common">Pharaoh cuttlefish</name>
    <name type="synonym">Sepia pharaonis</name>
    <dbReference type="NCBI Taxonomy" id="158019"/>
    <lineage>
        <taxon>Eukaryota</taxon>
        <taxon>Metazoa</taxon>
        <taxon>Spiralia</taxon>
        <taxon>Lophotrochozoa</taxon>
        <taxon>Mollusca</taxon>
        <taxon>Cephalopoda</taxon>
        <taxon>Coleoidea</taxon>
        <taxon>Decapodiformes</taxon>
        <taxon>Sepiida</taxon>
        <taxon>Sepiina</taxon>
        <taxon>Sepiidae</taxon>
        <taxon>Acanthosepion</taxon>
    </lineage>
</organism>
<reference evidence="2" key="1">
    <citation type="submission" date="2021-01" db="EMBL/GenBank/DDBJ databases">
        <authorList>
            <person name="Li R."/>
            <person name="Bekaert M."/>
        </authorList>
    </citation>
    <scope>NUCLEOTIDE SEQUENCE</scope>
    <source>
        <strain evidence="2">Farmed</strain>
    </source>
</reference>
<dbReference type="InterPro" id="IPR046349">
    <property type="entry name" value="C1-like_sf"/>
</dbReference>
<dbReference type="SUPFAM" id="SSF57889">
    <property type="entry name" value="Cysteine-rich domain"/>
    <property type="match status" value="1"/>
</dbReference>
<dbReference type="AlphaFoldDB" id="A0A812CG08"/>
<name>A0A812CG08_ACAPH</name>
<keyword evidence="1" id="KW-0472">Membrane</keyword>
<keyword evidence="1" id="KW-1133">Transmembrane helix</keyword>
<dbReference type="EMBL" id="CAHIKZ030001403">
    <property type="protein sequence ID" value="CAE1262982.1"/>
    <property type="molecule type" value="Genomic_DNA"/>
</dbReference>
<sequence length="172" mass="19951">MPDFFNAIFLFFFNCLFFSIYLSVSVISYLSLSFCIYLSIFVFSYLSISVLSYLSVSVLSYLSISVLSYLSQMPIMELKTKYFGTDYGVYSFEDYRGTFMPLRPKKVVTVLSTLVGEFRNRYISGISWYHWPQDAEETCVVHNFLPHRVVQPHQCLVCKKIIWNQGSSCVGE</sequence>
<evidence type="ECO:0000313" key="3">
    <source>
        <dbReference type="Proteomes" id="UP000597762"/>
    </source>
</evidence>
<feature type="transmembrane region" description="Helical" evidence="1">
    <location>
        <begin position="36"/>
        <end position="69"/>
    </location>
</feature>
<feature type="transmembrane region" description="Helical" evidence="1">
    <location>
        <begin position="7"/>
        <end position="30"/>
    </location>
</feature>
<comment type="caution">
    <text evidence="2">The sequence shown here is derived from an EMBL/GenBank/DDBJ whole genome shotgun (WGS) entry which is preliminary data.</text>
</comment>
<keyword evidence="1" id="KW-0812">Transmembrane</keyword>
<proteinExistence type="predicted"/>
<accession>A0A812CG08</accession>
<evidence type="ECO:0000313" key="2">
    <source>
        <dbReference type="EMBL" id="CAE1262982.1"/>
    </source>
</evidence>
<protein>
    <submittedName>
        <fullName evidence="2">Uncharacterized protein</fullName>
    </submittedName>
</protein>
<evidence type="ECO:0000256" key="1">
    <source>
        <dbReference type="SAM" id="Phobius"/>
    </source>
</evidence>